<comment type="cofactor">
    <cofactor evidence="1 6">
        <name>heme</name>
        <dbReference type="ChEBI" id="CHEBI:30413"/>
    </cofactor>
</comment>
<keyword evidence="4" id="KW-0560">Oxidoreductase</keyword>
<evidence type="ECO:0000256" key="2">
    <source>
        <dbReference type="ARBA" id="ARBA00010617"/>
    </source>
</evidence>
<evidence type="ECO:0000256" key="6">
    <source>
        <dbReference type="PIRSR" id="PIRSR602403-1"/>
    </source>
</evidence>
<dbReference type="SUPFAM" id="SSF51905">
    <property type="entry name" value="FAD/NAD(P)-binding domain"/>
    <property type="match status" value="1"/>
</dbReference>
<dbReference type="Proteomes" id="UP001050691">
    <property type="component" value="Unassembled WGS sequence"/>
</dbReference>
<feature type="domain" description="FAD dependent oxidoreductase" evidence="7">
    <location>
        <begin position="9"/>
        <end position="373"/>
    </location>
</feature>
<dbReference type="Gene3D" id="3.30.9.10">
    <property type="entry name" value="D-Amino Acid Oxidase, subunit A, domain 2"/>
    <property type="match status" value="1"/>
</dbReference>
<dbReference type="PANTHER" id="PTHR46206">
    <property type="entry name" value="CYTOCHROME P450"/>
    <property type="match status" value="1"/>
</dbReference>
<dbReference type="GO" id="GO:0016705">
    <property type="term" value="F:oxidoreductase activity, acting on paired donors, with incorporation or reduction of molecular oxygen"/>
    <property type="evidence" value="ECO:0007669"/>
    <property type="project" value="InterPro"/>
</dbReference>
<protein>
    <recommendedName>
        <fullName evidence="7">FAD dependent oxidoreductase domain-containing protein</fullName>
    </recommendedName>
</protein>
<dbReference type="Pfam" id="PF01266">
    <property type="entry name" value="DAO"/>
    <property type="match status" value="1"/>
</dbReference>
<keyword evidence="6" id="KW-0349">Heme</keyword>
<dbReference type="GO" id="GO:0020037">
    <property type="term" value="F:heme binding"/>
    <property type="evidence" value="ECO:0007669"/>
    <property type="project" value="InterPro"/>
</dbReference>
<dbReference type="InterPro" id="IPR036396">
    <property type="entry name" value="Cyt_P450_sf"/>
</dbReference>
<evidence type="ECO:0000256" key="5">
    <source>
        <dbReference type="ARBA" id="ARBA00023004"/>
    </source>
</evidence>
<dbReference type="GO" id="GO:0004497">
    <property type="term" value="F:monooxygenase activity"/>
    <property type="evidence" value="ECO:0007669"/>
    <property type="project" value="InterPro"/>
</dbReference>
<dbReference type="InterPro" id="IPR017972">
    <property type="entry name" value="Cyt_P450_CS"/>
</dbReference>
<evidence type="ECO:0000256" key="1">
    <source>
        <dbReference type="ARBA" id="ARBA00001971"/>
    </source>
</evidence>
<feature type="binding site" description="axial binding residue" evidence="6">
    <location>
        <position position="892"/>
    </location>
    <ligand>
        <name>heme</name>
        <dbReference type="ChEBI" id="CHEBI:30413"/>
    </ligand>
    <ligandPart>
        <name>Fe</name>
        <dbReference type="ChEBI" id="CHEBI:18248"/>
    </ligandPart>
</feature>
<reference evidence="8" key="1">
    <citation type="submission" date="2021-10" db="EMBL/GenBank/DDBJ databases">
        <title>De novo Genome Assembly of Clathrus columnatus (Basidiomycota, Fungi) Using Illumina and Nanopore Sequence Data.</title>
        <authorList>
            <person name="Ogiso-Tanaka E."/>
            <person name="Itagaki H."/>
            <person name="Hosoya T."/>
            <person name="Hosaka K."/>
        </authorList>
    </citation>
    <scope>NUCLEOTIDE SEQUENCE</scope>
    <source>
        <strain evidence="8">MO-923</strain>
    </source>
</reference>
<dbReference type="CDD" id="cd11041">
    <property type="entry name" value="CYP503A1-like"/>
    <property type="match status" value="1"/>
</dbReference>
<name>A0AAV5A0E2_9AGAM</name>
<evidence type="ECO:0000313" key="8">
    <source>
        <dbReference type="EMBL" id="GJJ08116.1"/>
    </source>
</evidence>
<dbReference type="PRINTS" id="PR00465">
    <property type="entry name" value="EP450IV"/>
</dbReference>
<comment type="caution">
    <text evidence="8">The sequence shown here is derived from an EMBL/GenBank/DDBJ whole genome shotgun (WGS) entry which is preliminary data.</text>
</comment>
<evidence type="ECO:0000256" key="4">
    <source>
        <dbReference type="ARBA" id="ARBA00023002"/>
    </source>
</evidence>
<proteinExistence type="inferred from homology"/>
<dbReference type="InterPro" id="IPR036188">
    <property type="entry name" value="FAD/NAD-bd_sf"/>
</dbReference>
<accession>A0AAV5A0E2</accession>
<comment type="similarity">
    <text evidence="2">Belongs to the cytochrome P450 family.</text>
</comment>
<dbReference type="InterPro" id="IPR001128">
    <property type="entry name" value="Cyt_P450"/>
</dbReference>
<evidence type="ECO:0000313" key="9">
    <source>
        <dbReference type="Proteomes" id="UP001050691"/>
    </source>
</evidence>
<keyword evidence="5 6" id="KW-0408">Iron</keyword>
<gene>
    <name evidence="8" type="ORF">Clacol_002324</name>
</gene>
<keyword evidence="3 6" id="KW-0479">Metal-binding</keyword>
<evidence type="ECO:0000256" key="3">
    <source>
        <dbReference type="ARBA" id="ARBA00022723"/>
    </source>
</evidence>
<organism evidence="8 9">
    <name type="scientific">Clathrus columnatus</name>
    <dbReference type="NCBI Taxonomy" id="1419009"/>
    <lineage>
        <taxon>Eukaryota</taxon>
        <taxon>Fungi</taxon>
        <taxon>Dikarya</taxon>
        <taxon>Basidiomycota</taxon>
        <taxon>Agaricomycotina</taxon>
        <taxon>Agaricomycetes</taxon>
        <taxon>Phallomycetidae</taxon>
        <taxon>Phallales</taxon>
        <taxon>Clathraceae</taxon>
        <taxon>Clathrus</taxon>
    </lineage>
</organism>
<dbReference type="Gene3D" id="3.50.50.60">
    <property type="entry name" value="FAD/NAD(P)-binding domain"/>
    <property type="match status" value="1"/>
</dbReference>
<dbReference type="PROSITE" id="PS00086">
    <property type="entry name" value="CYTOCHROME_P450"/>
    <property type="match status" value="1"/>
</dbReference>
<dbReference type="Gene3D" id="1.10.630.10">
    <property type="entry name" value="Cytochrome P450"/>
    <property type="match status" value="1"/>
</dbReference>
<sequence>MPSIDRTQKVIIAGAGAFGLSTAYHLLQRGWKRVIIYDQSSTLPAPDAASTDLNKVVRSSYTDATYTRLTREALQSWRDKSIWGDAYHESGVLIRGEEDSYTGVSLQNDRDHGVRVKEYRHNDNLKEDIQVLFGETVQLGSSIINFDGYLNLDSGWAHAQQAIELLLEHVRQLGGEIEPNKRVSELSEDGKGVKFQDGTEDKADIVIIATGSWTPSTFPNFGVTNRILATGQCIAKIQLTEDEAKVYANVPVVLDYASDTNIVKFAIHCSGYTYMKQNGLHLISTPRTFMTDEDGGAIPRSMLKELRERLREIYPELAARPFSGTRLCWYADTPDFNWVIDFHPEYPSVVFATGGSGHAFKFLPILGRLVADRIENTLEPSLMEKFSFNRIVKPGYGSDQNRAVTGTTELDLSELCVAEDLLSWKKVCSSPSFMNVAMITFRRLLIQKRNTSCMRPPPELPHEVGAIRLLNHMTIKIGLYSVPHRAEREEICSRAMLQESYDKFKPSAFRFPELNGWHIVITSETMIDELRKSPDEALSFSRSASDIIAGDYTLGPNVERNPYHVGIVRTQLTKNLPIVFPDVLEEAVFAIDELIPLTDDWTPVKAFNTVKTLVCRVSNRTFVGLPLCREPEFIDLNVRFTIDVVLTAKIINLFPDFLKPIVGRSLSRVRRGIQIGLKHLTPIIEERQKKIDEYGRDYPGKPNDALSWLMDEAKDEERSTYNLAMRVLTLNFAAIHTTSMTFTQALFDLACRPEYIPLLRSEIENIIKIYGWNKVSIGRMHKLDSFFKESQRIHGLGALSLPRKAIKDYTLSDGTFIPEGSNVSAICTARQCDDAVYSLGKTFDGFRFLDPLSTANLKDSGRERSDDIMNMSSSMVSTGLNYLPFGHGRHACPGRFFVSMEMKIIMAHILLTYDFKLMDGCVRDQTLEKEKQWQWLLNMAKLALVKPGLPPSLDTRFGAPCTTLFHTLSFED</sequence>
<dbReference type="InterPro" id="IPR006076">
    <property type="entry name" value="FAD-dep_OxRdtase"/>
</dbReference>
<dbReference type="AlphaFoldDB" id="A0AAV5A0E2"/>
<dbReference type="EMBL" id="BPWL01000003">
    <property type="protein sequence ID" value="GJJ08116.1"/>
    <property type="molecule type" value="Genomic_DNA"/>
</dbReference>
<dbReference type="Pfam" id="PF00067">
    <property type="entry name" value="p450"/>
    <property type="match status" value="1"/>
</dbReference>
<dbReference type="InterPro" id="IPR002403">
    <property type="entry name" value="Cyt_P450_E_grp-IV"/>
</dbReference>
<dbReference type="SUPFAM" id="SSF48264">
    <property type="entry name" value="Cytochrome P450"/>
    <property type="match status" value="1"/>
</dbReference>
<keyword evidence="9" id="KW-1185">Reference proteome</keyword>
<dbReference type="GO" id="GO:0005506">
    <property type="term" value="F:iron ion binding"/>
    <property type="evidence" value="ECO:0007669"/>
    <property type="project" value="InterPro"/>
</dbReference>
<evidence type="ECO:0000259" key="7">
    <source>
        <dbReference type="Pfam" id="PF01266"/>
    </source>
</evidence>